<organism evidence="3">
    <name type="scientific">viral metagenome</name>
    <dbReference type="NCBI Taxonomy" id="1070528"/>
    <lineage>
        <taxon>unclassified sequences</taxon>
        <taxon>metagenomes</taxon>
        <taxon>organismal metagenomes</taxon>
    </lineage>
</organism>
<feature type="compositionally biased region" description="Pro residues" evidence="2">
    <location>
        <begin position="131"/>
        <end position="142"/>
    </location>
</feature>
<feature type="compositionally biased region" description="Pro residues" evidence="2">
    <location>
        <begin position="84"/>
        <end position="97"/>
    </location>
</feature>
<feature type="region of interest" description="Disordered" evidence="2">
    <location>
        <begin position="75"/>
        <end position="142"/>
    </location>
</feature>
<dbReference type="AlphaFoldDB" id="A0A6C0F1D2"/>
<protein>
    <submittedName>
        <fullName evidence="3">Uncharacterized protein</fullName>
    </submittedName>
</protein>
<proteinExistence type="predicted"/>
<evidence type="ECO:0000256" key="1">
    <source>
        <dbReference type="SAM" id="Coils"/>
    </source>
</evidence>
<dbReference type="EMBL" id="MN739007">
    <property type="protein sequence ID" value="QHT34751.1"/>
    <property type="molecule type" value="Genomic_DNA"/>
</dbReference>
<accession>A0A6C0F1D2</accession>
<reference evidence="3" key="1">
    <citation type="journal article" date="2020" name="Nature">
        <title>Giant virus diversity and host interactions through global metagenomics.</title>
        <authorList>
            <person name="Schulz F."/>
            <person name="Roux S."/>
            <person name="Paez-Espino D."/>
            <person name="Jungbluth S."/>
            <person name="Walsh D.A."/>
            <person name="Denef V.J."/>
            <person name="McMahon K.D."/>
            <person name="Konstantinidis K.T."/>
            <person name="Eloe-Fadrosh E.A."/>
            <person name="Kyrpides N.C."/>
            <person name="Woyke T."/>
        </authorList>
    </citation>
    <scope>NUCLEOTIDE SEQUENCE</scope>
    <source>
        <strain evidence="3">GVMAG-M-3300009163-63</strain>
    </source>
</reference>
<sequence>MQPEQRPPPFAPLSYEPRSPIPPSSPIYDETRYPSTPPPSAPPDFEDEVNNELVKPPVIMKPFAPAILVPSAPLESDFEDELPSAPPNLLPSAPPNLLPSAPLESDFEDELPSAPPNLMQPSAPPNLMKPSAPPESEPAPPVPIVALQTLQPSAPTTDLEYFQDQLNRIEEETNNLNLALIKSELEYILQEISKLTENECDKQCQETIDKIEQNTLEEFLTKKMNDIFKEK</sequence>
<feature type="region of interest" description="Disordered" evidence="2">
    <location>
        <begin position="1"/>
        <end position="53"/>
    </location>
</feature>
<evidence type="ECO:0000313" key="3">
    <source>
        <dbReference type="EMBL" id="QHT34751.1"/>
    </source>
</evidence>
<name>A0A6C0F1D2_9ZZZZ</name>
<keyword evidence="1" id="KW-0175">Coiled coil</keyword>
<feature type="coiled-coil region" evidence="1">
    <location>
        <begin position="159"/>
        <end position="186"/>
    </location>
</feature>
<feature type="compositionally biased region" description="Pro residues" evidence="2">
    <location>
        <begin position="1"/>
        <end position="11"/>
    </location>
</feature>
<evidence type="ECO:0000256" key="2">
    <source>
        <dbReference type="SAM" id="MobiDB-lite"/>
    </source>
</evidence>